<keyword evidence="3" id="KW-1185">Reference proteome</keyword>
<protein>
    <submittedName>
        <fullName evidence="2">Uncharacterized protein</fullName>
    </submittedName>
</protein>
<feature type="compositionally biased region" description="Basic and acidic residues" evidence="1">
    <location>
        <begin position="408"/>
        <end position="422"/>
    </location>
</feature>
<dbReference type="HOGENOM" id="CLU_038289_0_0_1"/>
<dbReference type="EMBL" id="CAGI01000177">
    <property type="protein sequence ID" value="CCF52800.1"/>
    <property type="molecule type" value="Genomic_DNA"/>
</dbReference>
<feature type="compositionally biased region" description="Polar residues" evidence="1">
    <location>
        <begin position="284"/>
        <end position="294"/>
    </location>
</feature>
<feature type="compositionally biased region" description="Basic and acidic residues" evidence="1">
    <location>
        <begin position="33"/>
        <end position="43"/>
    </location>
</feature>
<sequence>MTQDKGKAVAPGFFSVLLGRGTANLKTETQTEAAKRPSIDARPAKPARVESTIISAQEQGRASFAAKRGIAPPRSSMTADRTRTVAKREPRARHTSENAALEAAVRRHAGALAERPDANNREDTQPRPRASSMRQPKTDRNFVDARDVFDGQDEGKATQRQARKVAFRTPTSSLHKGSDEPNLGAAGSSSESFHAPPPKSRPIPKATKPKHSRAASNADIEGRNRTETQHNRKEQPRSYSSKDRRAKEGVYPFAPESGRDSFQAIRAPGPDRVIIVPAGDSQPWPATNYSSNAPPGTRRPGPTALAPYARTSYDIGRQRERPAEAQPSSSHRRTVSAAAGPSSASRESGRSRNRVESTPSRPSMLTRPFPTASAGEDRSHSASRTRTGERVPRAAQRGNTSGSMLMGCERHSSDARARVQRV</sequence>
<feature type="compositionally biased region" description="Basic and acidic residues" evidence="1">
    <location>
        <begin position="114"/>
        <end position="126"/>
    </location>
</feature>
<comment type="caution">
    <text evidence="2">The sequence shown here is derived from an EMBL/GenBank/DDBJ whole genome shotgun (WGS) entry which is preliminary data.</text>
</comment>
<proteinExistence type="predicted"/>
<feature type="region of interest" description="Disordered" evidence="1">
    <location>
        <begin position="27"/>
        <end position="422"/>
    </location>
</feature>
<dbReference type="eggNOG" id="ENOG502RWQZ">
    <property type="taxonomic scope" value="Eukaryota"/>
</dbReference>
<dbReference type="OMA" id="HERQFKS"/>
<organism evidence="2 3">
    <name type="scientific">Ustilago hordei</name>
    <name type="common">Barley covered smut fungus</name>
    <dbReference type="NCBI Taxonomy" id="120017"/>
    <lineage>
        <taxon>Eukaryota</taxon>
        <taxon>Fungi</taxon>
        <taxon>Dikarya</taxon>
        <taxon>Basidiomycota</taxon>
        <taxon>Ustilaginomycotina</taxon>
        <taxon>Ustilaginomycetes</taxon>
        <taxon>Ustilaginales</taxon>
        <taxon>Ustilaginaceae</taxon>
        <taxon>Ustilago</taxon>
    </lineage>
</organism>
<evidence type="ECO:0000313" key="3">
    <source>
        <dbReference type="Proteomes" id="UP000006174"/>
    </source>
</evidence>
<dbReference type="Proteomes" id="UP000006174">
    <property type="component" value="Unassembled WGS sequence"/>
</dbReference>
<reference evidence="2 3" key="1">
    <citation type="journal article" date="2012" name="Plant Cell">
        <title>Genome comparison of barley and maize smut fungi reveals targeted loss of RNA silencing components and species-specific presence of transposable elements.</title>
        <authorList>
            <person name="Laurie J.D."/>
            <person name="Ali S."/>
            <person name="Linning R."/>
            <person name="Mannhaupt G."/>
            <person name="Wong P."/>
            <person name="Gueldener U."/>
            <person name="Muensterkoetter M."/>
            <person name="Moore R."/>
            <person name="Kahmann R."/>
            <person name="Bakkeren G."/>
            <person name="Schirawski J."/>
        </authorList>
    </citation>
    <scope>NUCLEOTIDE SEQUENCE [LARGE SCALE GENOMIC DNA]</scope>
    <source>
        <strain evidence="3">Uh4875-4</strain>
    </source>
</reference>
<accession>I2G0V7</accession>
<dbReference type="OrthoDB" id="2555863at2759"/>
<dbReference type="AlphaFoldDB" id="I2G0V7"/>
<feature type="compositionally biased region" description="Basic and acidic residues" evidence="1">
    <location>
        <begin position="220"/>
        <end position="248"/>
    </location>
</feature>
<name>I2G0V7_USTHO</name>
<feature type="compositionally biased region" description="Basic and acidic residues" evidence="1">
    <location>
        <begin position="80"/>
        <end position="96"/>
    </location>
</feature>
<gene>
    <name evidence="2" type="ORF">UHOR_04141</name>
</gene>
<evidence type="ECO:0000313" key="2">
    <source>
        <dbReference type="EMBL" id="CCF52800.1"/>
    </source>
</evidence>
<evidence type="ECO:0000256" key="1">
    <source>
        <dbReference type="SAM" id="MobiDB-lite"/>
    </source>
</evidence>
<feature type="compositionally biased region" description="Basic and acidic residues" evidence="1">
    <location>
        <begin position="136"/>
        <end position="157"/>
    </location>
</feature>
<feature type="compositionally biased region" description="Basic and acidic residues" evidence="1">
    <location>
        <begin position="375"/>
        <end position="392"/>
    </location>
</feature>